<dbReference type="OMA" id="CDADARN"/>
<evidence type="ECO:0000256" key="1">
    <source>
        <dbReference type="SAM" id="MobiDB-lite"/>
    </source>
</evidence>
<feature type="region of interest" description="Disordered" evidence="1">
    <location>
        <begin position="1"/>
        <end position="58"/>
    </location>
</feature>
<dbReference type="GO" id="GO:0005634">
    <property type="term" value="C:nucleus"/>
    <property type="evidence" value="ECO:0007669"/>
    <property type="project" value="TreeGrafter"/>
</dbReference>
<dbReference type="EMBL" id="JOWA01000154">
    <property type="protein sequence ID" value="KEZ39210.1"/>
    <property type="molecule type" value="Genomic_DNA"/>
</dbReference>
<dbReference type="HOGENOM" id="CLU_093520_0_1_1"/>
<sequence length="150" mass="14931">MPRRNTSRSTGMRAPARPTVPAQAPPAQSRPAATMAAPPAQAAAPPAPAPAVSQGPGLFGQMASTAAGVAIGSAVGNAIGGLFSGGSSAPAPVEAAPAANVQTQSQQAQNNCAGAAQQFTKCMDDHSGNMQICNWYLEQLKACQAAASQY</sequence>
<organism evidence="2 3">
    <name type="scientific">Pseudallescheria apiosperma</name>
    <name type="common">Scedosporium apiospermum</name>
    <dbReference type="NCBI Taxonomy" id="563466"/>
    <lineage>
        <taxon>Eukaryota</taxon>
        <taxon>Fungi</taxon>
        <taxon>Dikarya</taxon>
        <taxon>Ascomycota</taxon>
        <taxon>Pezizomycotina</taxon>
        <taxon>Sordariomycetes</taxon>
        <taxon>Hypocreomycetidae</taxon>
        <taxon>Microascales</taxon>
        <taxon>Microascaceae</taxon>
        <taxon>Scedosporium</taxon>
    </lineage>
</organism>
<accession>A0A084FVU8</accession>
<dbReference type="GeneID" id="27728946"/>
<dbReference type="PANTHER" id="PTHR13523:SF2">
    <property type="entry name" value="COILED-COIL-HELIX-COILED-COIL-HELIX DOMAIN CONTAINING 2, ISOFORM A-RELATED"/>
    <property type="match status" value="1"/>
</dbReference>
<dbReference type="KEGG" id="sapo:SAPIO_CDS9874"/>
<evidence type="ECO:0000313" key="2">
    <source>
        <dbReference type="EMBL" id="KEZ39210.1"/>
    </source>
</evidence>
<protein>
    <recommendedName>
        <fullName evidence="4">CHCH domain-containing protein</fullName>
    </recommendedName>
</protein>
<keyword evidence="3" id="KW-1185">Reference proteome</keyword>
<reference evidence="2 3" key="1">
    <citation type="journal article" date="2014" name="Genome Announc.">
        <title>Draft genome sequence of the pathogenic fungus Scedosporium apiospermum.</title>
        <authorList>
            <person name="Vandeputte P."/>
            <person name="Ghamrawi S."/>
            <person name="Rechenmann M."/>
            <person name="Iltis A."/>
            <person name="Giraud S."/>
            <person name="Fleury M."/>
            <person name="Thornton C."/>
            <person name="Delhaes L."/>
            <person name="Meyer W."/>
            <person name="Papon N."/>
            <person name="Bouchara J.P."/>
        </authorList>
    </citation>
    <scope>NUCLEOTIDE SEQUENCE [LARGE SCALE GENOMIC DNA]</scope>
    <source>
        <strain evidence="2 3">IHEM 14462</strain>
    </source>
</reference>
<proteinExistence type="predicted"/>
<evidence type="ECO:0000313" key="3">
    <source>
        <dbReference type="Proteomes" id="UP000028545"/>
    </source>
</evidence>
<dbReference type="PANTHER" id="PTHR13523">
    <property type="entry name" value="COILED-COIL-HELIX-COILED-COIL-HELIX DOMAIN CONTAINING 2/NUR77"/>
    <property type="match status" value="1"/>
</dbReference>
<name>A0A084FVU8_PSEDA</name>
<dbReference type="GO" id="GO:0007005">
    <property type="term" value="P:mitochondrion organization"/>
    <property type="evidence" value="ECO:0007669"/>
    <property type="project" value="InterPro"/>
</dbReference>
<dbReference type="Proteomes" id="UP000028545">
    <property type="component" value="Unassembled WGS sequence"/>
</dbReference>
<feature type="compositionally biased region" description="Low complexity" evidence="1">
    <location>
        <begin position="21"/>
        <end position="44"/>
    </location>
</feature>
<gene>
    <name evidence="2" type="ORF">SAPIO_CDS9874</name>
</gene>
<dbReference type="RefSeq" id="XP_016639009.1">
    <property type="nucleotide sequence ID" value="XM_016791165.1"/>
</dbReference>
<comment type="caution">
    <text evidence="2">The sequence shown here is derived from an EMBL/GenBank/DDBJ whole genome shotgun (WGS) entry which is preliminary data.</text>
</comment>
<dbReference type="AlphaFoldDB" id="A0A084FVU8"/>
<dbReference type="VEuPathDB" id="FungiDB:SAPIO_CDS9874"/>
<dbReference type="OrthoDB" id="1106148at2759"/>
<dbReference type="GO" id="GO:0005739">
    <property type="term" value="C:mitochondrion"/>
    <property type="evidence" value="ECO:0007669"/>
    <property type="project" value="TreeGrafter"/>
</dbReference>
<evidence type="ECO:0008006" key="4">
    <source>
        <dbReference type="Google" id="ProtNLM"/>
    </source>
</evidence>
<dbReference type="InterPro" id="IPR055304">
    <property type="entry name" value="CHCHD2/10-like"/>
</dbReference>